<feature type="compositionally biased region" description="Low complexity" evidence="1">
    <location>
        <begin position="591"/>
        <end position="601"/>
    </location>
</feature>
<dbReference type="PANTHER" id="PTHR12956">
    <property type="entry name" value="ALKALINE CERAMIDASE-RELATED"/>
    <property type="match status" value="1"/>
</dbReference>
<keyword evidence="2" id="KW-0472">Membrane</keyword>
<evidence type="ECO:0000256" key="2">
    <source>
        <dbReference type="SAM" id="Phobius"/>
    </source>
</evidence>
<reference evidence="5" key="1">
    <citation type="submission" date="2013-06" db="EMBL/GenBank/DDBJ databases">
        <authorList>
            <person name="Zhao Q."/>
        </authorList>
    </citation>
    <scope>NUCLEOTIDE SEQUENCE</scope>
    <source>
        <strain evidence="5">cv. W1943</strain>
    </source>
</reference>
<keyword evidence="2" id="KW-1133">Transmembrane helix</keyword>
<dbReference type="EnsemblPlants" id="ORUFI01G34000.1">
    <property type="protein sequence ID" value="ORUFI01G34000.1"/>
    <property type="gene ID" value="ORUFI01G34000"/>
</dbReference>
<reference evidence="4" key="2">
    <citation type="submission" date="2015-06" db="UniProtKB">
        <authorList>
            <consortium name="EnsemblPlants"/>
        </authorList>
    </citation>
    <scope>IDENTIFICATION</scope>
</reference>
<feature type="region of interest" description="Disordered" evidence="1">
    <location>
        <begin position="558"/>
        <end position="684"/>
    </location>
</feature>
<feature type="compositionally biased region" description="Low complexity" evidence="1">
    <location>
        <begin position="497"/>
        <end position="521"/>
    </location>
</feature>
<feature type="transmembrane region" description="Helical" evidence="2">
    <location>
        <begin position="49"/>
        <end position="68"/>
    </location>
</feature>
<dbReference type="STRING" id="4529.A0A0E0N2F3"/>
<dbReference type="Proteomes" id="UP000008022">
    <property type="component" value="Unassembled WGS sequence"/>
</dbReference>
<dbReference type="InterPro" id="IPR048354">
    <property type="entry name" value="TOD1_MUCI70_glycTrfase_dom"/>
</dbReference>
<sequence>MPSSTIRSISITVSDDDAAAAGAPSAAPRRARAPRRKAARGLGQRAVRLVARWWPVLLLLPAVALLLFEASRLRGASPDGPSPHVSSSSLGRLDPTTRLVHGVREPCLNFLSPRSIEDLVFPGGTKLDSVVKRIIYKSDDNDYDTYHSEANSTYLLQHAEATRFNLFTGFQTLPEREESFKVNETVNVHCGFYSDNGGFKISDIDMRYMRSCKVVVSTCAFGGGDDLYQPIGMVNSSIGKVCYVAFWDEVTLSTQESEGKVVDGNGMIGRWRIIVVRSLPFVDQRLNGKIPKMLTHRLFPEARYSIWVDSKYQFRRDPIGVLEALLWRTNSTFAISEHGARSNIYDEGKAIVQKHKATPEEVEVQLTQYRKDGMPDEKRLHGLKALSEASVIVRELAPVTNHFMCAWFNEVVRFTSRDQLSFPYVLWRLNMPGINMFTVCTRRDLVNSLGHTRKVKPLLTQTNSESSAISKSNNKFVSKSINKSNHKLSSVSRSTRRTTAAGGAAPPRGNSRRCCPSSTLRAAAAPPPLNLSASSTAAAAALLARPPLPLPLRAANAAAAAAPSPSSRGRRYRSLYARPTPPPPPLPLPPRAAAATAPSTRGQRRRRRRSLSLLARPPPPLPRCAANAAAASPSSPVGGSSPRHRRGGDWDEELGNGMGILGDVLPVKGKQGQMETSISNNRVK</sequence>
<name>A0A0E0N2F3_ORYRU</name>
<feature type="compositionally biased region" description="Polar residues" evidence="1">
    <location>
        <begin position="480"/>
        <end position="491"/>
    </location>
</feature>
<feature type="compositionally biased region" description="Polar residues" evidence="1">
    <location>
        <begin position="673"/>
        <end position="684"/>
    </location>
</feature>
<dbReference type="Gramene" id="ORUFI01G34000.1">
    <property type="protein sequence ID" value="ORUFI01G34000.1"/>
    <property type="gene ID" value="ORUFI01G34000"/>
</dbReference>
<dbReference type="PANTHER" id="PTHR12956:SF17">
    <property type="entry name" value="OS01G0749100 PROTEIN"/>
    <property type="match status" value="1"/>
</dbReference>
<protein>
    <recommendedName>
        <fullName evidence="3">TOD1/MUCI70 glycosyltransferase-like domain-containing protein</fullName>
    </recommendedName>
</protein>
<feature type="compositionally biased region" description="Pro residues" evidence="1">
    <location>
        <begin position="579"/>
        <end position="590"/>
    </location>
</feature>
<evidence type="ECO:0000256" key="1">
    <source>
        <dbReference type="SAM" id="MobiDB-lite"/>
    </source>
</evidence>
<proteinExistence type="predicted"/>
<accession>A0A0E0N2F3</accession>
<organism evidence="4 5">
    <name type="scientific">Oryza rufipogon</name>
    <name type="common">Brownbeard rice</name>
    <name type="synonym">Asian wild rice</name>
    <dbReference type="NCBI Taxonomy" id="4529"/>
    <lineage>
        <taxon>Eukaryota</taxon>
        <taxon>Viridiplantae</taxon>
        <taxon>Streptophyta</taxon>
        <taxon>Embryophyta</taxon>
        <taxon>Tracheophyta</taxon>
        <taxon>Spermatophyta</taxon>
        <taxon>Magnoliopsida</taxon>
        <taxon>Liliopsida</taxon>
        <taxon>Poales</taxon>
        <taxon>Poaceae</taxon>
        <taxon>BOP clade</taxon>
        <taxon>Oryzoideae</taxon>
        <taxon>Oryzeae</taxon>
        <taxon>Oryzinae</taxon>
        <taxon>Oryza</taxon>
    </lineage>
</organism>
<feature type="compositionally biased region" description="Low complexity" evidence="1">
    <location>
        <begin position="558"/>
        <end position="567"/>
    </location>
</feature>
<feature type="compositionally biased region" description="Low complexity" evidence="1">
    <location>
        <begin position="623"/>
        <end position="641"/>
    </location>
</feature>
<feature type="domain" description="TOD1/MUCI70 glycosyltransferase-like" evidence="3">
    <location>
        <begin position="159"/>
        <end position="451"/>
    </location>
</feature>
<feature type="region of interest" description="Disordered" evidence="1">
    <location>
        <begin position="480"/>
        <end position="521"/>
    </location>
</feature>
<evidence type="ECO:0000313" key="4">
    <source>
        <dbReference type="EnsemblPlants" id="ORUFI01G34000.1"/>
    </source>
</evidence>
<dbReference type="Pfam" id="PF04765">
    <property type="entry name" value="TOD1_MUCI70"/>
    <property type="match status" value="1"/>
</dbReference>
<dbReference type="AlphaFoldDB" id="A0A0E0N2F3"/>
<dbReference type="InterPro" id="IPR006852">
    <property type="entry name" value="TOD1_MUCI70"/>
</dbReference>
<keyword evidence="2" id="KW-0812">Transmembrane</keyword>
<dbReference type="eggNOG" id="ENOG502QU09">
    <property type="taxonomic scope" value="Eukaryota"/>
</dbReference>
<evidence type="ECO:0000313" key="5">
    <source>
        <dbReference type="Proteomes" id="UP000008022"/>
    </source>
</evidence>
<keyword evidence="5" id="KW-1185">Reference proteome</keyword>
<evidence type="ECO:0000259" key="3">
    <source>
        <dbReference type="Pfam" id="PF04765"/>
    </source>
</evidence>